<evidence type="ECO:0000256" key="1">
    <source>
        <dbReference type="SAM" id="MobiDB-lite"/>
    </source>
</evidence>
<organism evidence="2 3">
    <name type="scientific">Prorocentrum cordatum</name>
    <dbReference type="NCBI Taxonomy" id="2364126"/>
    <lineage>
        <taxon>Eukaryota</taxon>
        <taxon>Sar</taxon>
        <taxon>Alveolata</taxon>
        <taxon>Dinophyceae</taxon>
        <taxon>Prorocentrales</taxon>
        <taxon>Prorocentraceae</taxon>
        <taxon>Prorocentrum</taxon>
    </lineage>
</organism>
<gene>
    <name evidence="2" type="ORF">PCOR1329_LOCUS84606</name>
</gene>
<evidence type="ECO:0008006" key="4">
    <source>
        <dbReference type="Google" id="ProtNLM"/>
    </source>
</evidence>
<dbReference type="Proteomes" id="UP001189429">
    <property type="component" value="Unassembled WGS sequence"/>
</dbReference>
<sequence>MGSCSAEAPSEPACLSVSLQQYPQVGGHWLGPRVPETWRRMEGLTSPSYADSAPGQQEGVHCSPLILNIAPVRSGTSDVYSRVMPHPSLVLAQQAAELDALDGAVNDHKEPKYWPYALGNNLSIEVYSKVYIDLESSVASDGIQNAERVRLRSLDFSAMNFDANRALIQAVLPEARFVAFLRNPIDRATSHCNFEFTKHVNTLKFADMYKVRSADLFHENALQVAEKFKGCSSEGHTAWECWQMSNRYGVAGCKNCRKTATSVLDSLYGAFLPWFQDFCPEDNFFARRLDDSDFGLDHNRASGDGSRPAEVHGARRRRVAGVTRQESTEESTLARQEFRCRLRPDAQHHPCIVAGVLGSIFRMISAGL</sequence>
<evidence type="ECO:0000313" key="2">
    <source>
        <dbReference type="EMBL" id="CAK0910411.1"/>
    </source>
</evidence>
<comment type="caution">
    <text evidence="2">The sequence shown here is derived from an EMBL/GenBank/DDBJ whole genome shotgun (WGS) entry which is preliminary data.</text>
</comment>
<dbReference type="InterPro" id="IPR052654">
    <property type="entry name" value="CS_Sulfotransferase"/>
</dbReference>
<dbReference type="InterPro" id="IPR027417">
    <property type="entry name" value="P-loop_NTPase"/>
</dbReference>
<dbReference type="Gene3D" id="3.40.50.300">
    <property type="entry name" value="P-loop containing nucleotide triphosphate hydrolases"/>
    <property type="match status" value="1"/>
</dbReference>
<protein>
    <recommendedName>
        <fullName evidence="4">Sulfotransferase domain-containing protein</fullName>
    </recommendedName>
</protein>
<reference evidence="2" key="1">
    <citation type="submission" date="2023-10" db="EMBL/GenBank/DDBJ databases">
        <authorList>
            <person name="Chen Y."/>
            <person name="Shah S."/>
            <person name="Dougan E. K."/>
            <person name="Thang M."/>
            <person name="Chan C."/>
        </authorList>
    </citation>
    <scope>NUCLEOTIDE SEQUENCE [LARGE SCALE GENOMIC DNA]</scope>
</reference>
<dbReference type="SUPFAM" id="SSF52540">
    <property type="entry name" value="P-loop containing nucleoside triphosphate hydrolases"/>
    <property type="match status" value="1"/>
</dbReference>
<name>A0ABN9YF46_9DINO</name>
<feature type="compositionally biased region" description="Basic and acidic residues" evidence="1">
    <location>
        <begin position="299"/>
        <end position="313"/>
    </location>
</feature>
<feature type="region of interest" description="Disordered" evidence="1">
    <location>
        <begin position="299"/>
        <end position="330"/>
    </location>
</feature>
<proteinExistence type="predicted"/>
<dbReference type="PANTHER" id="PTHR15723:SF0">
    <property type="entry name" value="CARBOHYDRATE SULFOTRANSFERASE 15"/>
    <property type="match status" value="1"/>
</dbReference>
<dbReference type="PANTHER" id="PTHR15723">
    <property type="entry name" value="CARBOHYDRATE SULFOTRANSFERASE 15"/>
    <property type="match status" value="1"/>
</dbReference>
<keyword evidence="3" id="KW-1185">Reference proteome</keyword>
<accession>A0ABN9YF46</accession>
<dbReference type="EMBL" id="CAUYUJ010022392">
    <property type="protein sequence ID" value="CAK0910411.1"/>
    <property type="molecule type" value="Genomic_DNA"/>
</dbReference>
<evidence type="ECO:0000313" key="3">
    <source>
        <dbReference type="Proteomes" id="UP001189429"/>
    </source>
</evidence>